<dbReference type="InterPro" id="IPR039420">
    <property type="entry name" value="WalR-like"/>
</dbReference>
<evidence type="ECO:0000313" key="4">
    <source>
        <dbReference type="EMBL" id="QLQ39531.1"/>
    </source>
</evidence>
<name>A0A7L6BCE6_9ACTN</name>
<reference evidence="4 5" key="2">
    <citation type="journal article" date="2021" name="Mar. Drugs">
        <title>A New Micromonospora Strain with Antibiotic Activity Isolated from the Microbiome of a Mid-Atlantic Deep-Sea Sponge.</title>
        <authorList>
            <person name="Back C.R."/>
            <person name="Stennett H.L."/>
            <person name="Williams S.E."/>
            <person name="Wang L."/>
            <person name="Ojeda Gomez J."/>
            <person name="Abdulle O.M."/>
            <person name="Duffy T."/>
            <person name="Neal C."/>
            <person name="Mantell J."/>
            <person name="Jepson M.A."/>
            <person name="Hendry K.R."/>
            <person name="Powell D."/>
            <person name="Stach J.E.M."/>
            <person name="Essex-Lopresti A.E."/>
            <person name="Willis C.L."/>
            <person name="Curnow P."/>
            <person name="Race P.R."/>
        </authorList>
    </citation>
    <scope>NUCLEOTIDE SEQUENCE [LARGE SCALE GENOMIC DNA]</scope>
    <source>
        <strain evidence="4 5">28ISP2-46</strain>
    </source>
</reference>
<evidence type="ECO:0000256" key="2">
    <source>
        <dbReference type="SAM" id="MobiDB-lite"/>
    </source>
</evidence>
<gene>
    <name evidence="4" type="ORF">H1D33_12280</name>
</gene>
<dbReference type="InterPro" id="IPR016032">
    <property type="entry name" value="Sig_transdc_resp-reg_C-effctor"/>
</dbReference>
<dbReference type="Proteomes" id="UP000510844">
    <property type="component" value="Chromosome"/>
</dbReference>
<dbReference type="SUPFAM" id="SSF46894">
    <property type="entry name" value="C-terminal effector domain of the bipartite response regulators"/>
    <property type="match status" value="1"/>
</dbReference>
<dbReference type="Gene3D" id="1.10.10.10">
    <property type="entry name" value="Winged helix-like DNA-binding domain superfamily/Winged helix DNA-binding domain"/>
    <property type="match status" value="1"/>
</dbReference>
<dbReference type="PANTHER" id="PTHR43214">
    <property type="entry name" value="TWO-COMPONENT RESPONSE REGULATOR"/>
    <property type="match status" value="1"/>
</dbReference>
<sequence>MSRPADRARKVLAVAELLDLAGAPDEARDLLAAEVAADRTGAADRARLLGRLGAGHGHDRPSTALAQVRQARAGAEPEDRGWLLATEASVAARVGHPDTDGLLRSAGRARAAHPTPGAAVRLALARAARAFSAGAVPTARDLLAAVDPDHPAVRGEAVAVRTDRIEAQLALGGYDDAAVALDAAYADLPAGAGPALTALSCRRLLSVGALPEADARATLALDEPAGALGAEARSALVAARVEVAYRRGRPDRARTLLAAAGPEPDWPDRVPHAALGCAAAGDPEPARHRDRLRAVADDLTRTVRPVLLVAQYGPRLVRALLLLGDARRATAVAGRLAEVAARTRVPLWAGLAGHADGLVRRDPAALRAAVGSLRGTAARPALADALLDLARSPRVRLPEARTAAREAAALHGRAGATGDQESAQSWDARLDATRRRPAPRPPGHGLAALTAREAGVAELLAAGATKQQVAGRLHLSFHTVDTHVRAVYAKLGVRSRLQLARLWDARPVSAPPAASPSATPRSSRGAG</sequence>
<dbReference type="SMART" id="SM00421">
    <property type="entry name" value="HTH_LUXR"/>
    <property type="match status" value="1"/>
</dbReference>
<dbReference type="AlphaFoldDB" id="A0A7L6BCE6"/>
<dbReference type="EMBL" id="CP059322">
    <property type="protein sequence ID" value="QLQ39531.1"/>
    <property type="molecule type" value="Genomic_DNA"/>
</dbReference>
<organism evidence="4 5">
    <name type="scientific">Micromonospora robiginosa</name>
    <dbReference type="NCBI Taxonomy" id="2749844"/>
    <lineage>
        <taxon>Bacteria</taxon>
        <taxon>Bacillati</taxon>
        <taxon>Actinomycetota</taxon>
        <taxon>Actinomycetes</taxon>
        <taxon>Micromonosporales</taxon>
        <taxon>Micromonosporaceae</taxon>
        <taxon>Micromonospora</taxon>
    </lineage>
</organism>
<evidence type="ECO:0000313" key="5">
    <source>
        <dbReference type="Proteomes" id="UP000510844"/>
    </source>
</evidence>
<dbReference type="Pfam" id="PF00196">
    <property type="entry name" value="GerE"/>
    <property type="match status" value="1"/>
</dbReference>
<protein>
    <submittedName>
        <fullName evidence="4">Helix-turn-helix transcriptional regulator</fullName>
    </submittedName>
</protein>
<proteinExistence type="predicted"/>
<keyword evidence="1" id="KW-0238">DNA-binding</keyword>
<dbReference type="GO" id="GO:0003677">
    <property type="term" value="F:DNA binding"/>
    <property type="evidence" value="ECO:0007669"/>
    <property type="project" value="UniProtKB-KW"/>
</dbReference>
<dbReference type="InterPro" id="IPR036388">
    <property type="entry name" value="WH-like_DNA-bd_sf"/>
</dbReference>
<reference evidence="5" key="1">
    <citation type="submission" date="2020-07" db="EMBL/GenBank/DDBJ databases">
        <title>A new Micromonospora strain with potent antibiotic activity isolated from the microbiome of a mid-Atlantic deep-sea sponge.</title>
        <authorList>
            <person name="Back C.R."/>
            <person name="Stennett H.L."/>
            <person name="Williams S.E."/>
            <person name="Wang L."/>
            <person name="Ojeda Gomez J."/>
            <person name="Abdulle O.M."/>
            <person name="Duffy T."/>
            <person name="Hendry K.R."/>
            <person name="Powell D."/>
            <person name="Stach J.E."/>
            <person name="Essex-Lopresti A.E."/>
            <person name="Willis C.L."/>
            <person name="Curnow P."/>
            <person name="Race P.R."/>
        </authorList>
    </citation>
    <scope>NUCLEOTIDE SEQUENCE [LARGE SCALE GENOMIC DNA]</scope>
    <source>
        <strain evidence="5">28ISP2-46</strain>
    </source>
</reference>
<feature type="compositionally biased region" description="Low complexity" evidence="2">
    <location>
        <begin position="515"/>
        <end position="527"/>
    </location>
</feature>
<evidence type="ECO:0000256" key="1">
    <source>
        <dbReference type="ARBA" id="ARBA00023125"/>
    </source>
</evidence>
<dbReference type="PROSITE" id="PS50043">
    <property type="entry name" value="HTH_LUXR_2"/>
    <property type="match status" value="1"/>
</dbReference>
<evidence type="ECO:0000259" key="3">
    <source>
        <dbReference type="PROSITE" id="PS50043"/>
    </source>
</evidence>
<dbReference type="GO" id="GO:0006355">
    <property type="term" value="P:regulation of DNA-templated transcription"/>
    <property type="evidence" value="ECO:0007669"/>
    <property type="project" value="InterPro"/>
</dbReference>
<dbReference type="PRINTS" id="PR00038">
    <property type="entry name" value="HTHLUXR"/>
</dbReference>
<keyword evidence="5" id="KW-1185">Reference proteome</keyword>
<feature type="domain" description="HTH luxR-type" evidence="3">
    <location>
        <begin position="442"/>
        <end position="507"/>
    </location>
</feature>
<dbReference type="CDD" id="cd06170">
    <property type="entry name" value="LuxR_C_like"/>
    <property type="match status" value="1"/>
</dbReference>
<accession>A0A7L6BCE6</accession>
<dbReference type="RefSeq" id="WP_181571917.1">
    <property type="nucleotide sequence ID" value="NZ_CP059322.2"/>
</dbReference>
<dbReference type="KEGG" id="mfeu:H1D33_12280"/>
<dbReference type="InterPro" id="IPR000792">
    <property type="entry name" value="Tscrpt_reg_LuxR_C"/>
</dbReference>
<feature type="region of interest" description="Disordered" evidence="2">
    <location>
        <begin position="507"/>
        <end position="527"/>
    </location>
</feature>